<dbReference type="Proteomes" id="UP000478483">
    <property type="component" value="Unassembled WGS sequence"/>
</dbReference>
<evidence type="ECO:0000313" key="2">
    <source>
        <dbReference type="EMBL" id="MTR86632.1"/>
    </source>
</evidence>
<evidence type="ECO:0008006" key="4">
    <source>
        <dbReference type="Google" id="ProtNLM"/>
    </source>
</evidence>
<feature type="transmembrane region" description="Helical" evidence="1">
    <location>
        <begin position="116"/>
        <end position="135"/>
    </location>
</feature>
<protein>
    <recommendedName>
        <fullName evidence="4">ABC transporter permease</fullName>
    </recommendedName>
</protein>
<gene>
    <name evidence="2" type="ORF">GMD50_16630</name>
</gene>
<name>A0A6L6LB92_9FIRM</name>
<dbReference type="EMBL" id="WNAJ01000026">
    <property type="protein sequence ID" value="MTR86632.1"/>
    <property type="molecule type" value="Genomic_DNA"/>
</dbReference>
<accession>A0A6L6LB92</accession>
<keyword evidence="1" id="KW-1133">Transmembrane helix</keyword>
<sequence>MDLIEKAYSCTKLWISIIVAIIYSVLLVSYQHHIQGLEKPAGMQEALVFLFNYPQDYFGALILGLVIHAICVVMIICLILCFIGIVTSRVDPNVVMMINLAMTIIMIVLNNLYAKYVSALVMAIAVIGIVGWAIANADT</sequence>
<feature type="transmembrane region" description="Helical" evidence="1">
    <location>
        <begin position="12"/>
        <end position="30"/>
    </location>
</feature>
<feature type="transmembrane region" description="Helical" evidence="1">
    <location>
        <begin position="93"/>
        <end position="110"/>
    </location>
</feature>
<proteinExistence type="predicted"/>
<dbReference type="RefSeq" id="WP_118412418.1">
    <property type="nucleotide sequence ID" value="NZ_QRPI01000004.1"/>
</dbReference>
<keyword evidence="1" id="KW-0472">Membrane</keyword>
<feature type="transmembrane region" description="Helical" evidence="1">
    <location>
        <begin position="57"/>
        <end position="86"/>
    </location>
</feature>
<comment type="caution">
    <text evidence="2">The sequence shown here is derived from an EMBL/GenBank/DDBJ whole genome shotgun (WGS) entry which is preliminary data.</text>
</comment>
<dbReference type="AlphaFoldDB" id="A0A6L6LB92"/>
<organism evidence="2 3">
    <name type="scientific">Roseburia intestinalis</name>
    <dbReference type="NCBI Taxonomy" id="166486"/>
    <lineage>
        <taxon>Bacteria</taxon>
        <taxon>Bacillati</taxon>
        <taxon>Bacillota</taxon>
        <taxon>Clostridia</taxon>
        <taxon>Lachnospirales</taxon>
        <taxon>Lachnospiraceae</taxon>
        <taxon>Roseburia</taxon>
    </lineage>
</organism>
<evidence type="ECO:0000256" key="1">
    <source>
        <dbReference type="SAM" id="Phobius"/>
    </source>
</evidence>
<keyword evidence="1" id="KW-0812">Transmembrane</keyword>
<reference evidence="2 3" key="1">
    <citation type="journal article" date="2019" name="Nat. Med.">
        <title>A library of human gut bacterial isolates paired with longitudinal multiomics data enables mechanistic microbiome research.</title>
        <authorList>
            <person name="Poyet M."/>
            <person name="Groussin M."/>
            <person name="Gibbons S.M."/>
            <person name="Avila-Pacheco J."/>
            <person name="Jiang X."/>
            <person name="Kearney S.M."/>
            <person name="Perrotta A.R."/>
            <person name="Berdy B."/>
            <person name="Zhao S."/>
            <person name="Lieberman T.D."/>
            <person name="Swanson P.K."/>
            <person name="Smith M."/>
            <person name="Roesemann S."/>
            <person name="Alexander J.E."/>
            <person name="Rich S.A."/>
            <person name="Livny J."/>
            <person name="Vlamakis H."/>
            <person name="Clish C."/>
            <person name="Bullock K."/>
            <person name="Deik A."/>
            <person name="Scott J."/>
            <person name="Pierce K.A."/>
            <person name="Xavier R.J."/>
            <person name="Alm E.J."/>
        </authorList>
    </citation>
    <scope>NUCLEOTIDE SEQUENCE [LARGE SCALE GENOMIC DNA]</scope>
    <source>
        <strain evidence="2 3">BIOML-A1</strain>
    </source>
</reference>
<evidence type="ECO:0000313" key="3">
    <source>
        <dbReference type="Proteomes" id="UP000478483"/>
    </source>
</evidence>